<dbReference type="AlphaFoldDB" id="A0A8H5BCJ1"/>
<keyword evidence="6" id="KW-0539">Nucleus</keyword>
<evidence type="ECO:0000313" key="9">
    <source>
        <dbReference type="Proteomes" id="UP000567179"/>
    </source>
</evidence>
<keyword evidence="5" id="KW-0804">Transcription</keyword>
<feature type="region of interest" description="Disordered" evidence="7">
    <location>
        <begin position="657"/>
        <end position="680"/>
    </location>
</feature>
<dbReference type="SUPFAM" id="SSF50916">
    <property type="entry name" value="Rap30/74 interaction domains"/>
    <property type="match status" value="1"/>
</dbReference>
<dbReference type="InterPro" id="IPR008851">
    <property type="entry name" value="TFIIF-alpha"/>
</dbReference>
<feature type="region of interest" description="Disordered" evidence="7">
    <location>
        <begin position="264"/>
        <end position="591"/>
    </location>
</feature>
<evidence type="ECO:0000313" key="8">
    <source>
        <dbReference type="EMBL" id="KAF5320724.1"/>
    </source>
</evidence>
<evidence type="ECO:0000256" key="2">
    <source>
        <dbReference type="ARBA" id="ARBA00005249"/>
    </source>
</evidence>
<evidence type="ECO:0000256" key="4">
    <source>
        <dbReference type="ARBA" id="ARBA00023125"/>
    </source>
</evidence>
<name>A0A8H5BCJ1_9AGAR</name>
<evidence type="ECO:0000256" key="1">
    <source>
        <dbReference type="ARBA" id="ARBA00004123"/>
    </source>
</evidence>
<feature type="region of interest" description="Disordered" evidence="7">
    <location>
        <begin position="138"/>
        <end position="168"/>
    </location>
</feature>
<protein>
    <recommendedName>
        <fullName evidence="10">Transcription initiation factor IIF subunit alpha</fullName>
    </recommendedName>
</protein>
<evidence type="ECO:0000256" key="6">
    <source>
        <dbReference type="ARBA" id="ARBA00023242"/>
    </source>
</evidence>
<proteinExistence type="inferred from homology"/>
<dbReference type="GO" id="GO:0003677">
    <property type="term" value="F:DNA binding"/>
    <property type="evidence" value="ECO:0007669"/>
    <property type="project" value="UniProtKB-KW"/>
</dbReference>
<comment type="similarity">
    <text evidence="2">Belongs to the TFIIF alpha subunit family.</text>
</comment>
<dbReference type="Proteomes" id="UP000567179">
    <property type="component" value="Unassembled WGS sequence"/>
</dbReference>
<keyword evidence="9" id="KW-1185">Reference proteome</keyword>
<feature type="compositionally biased region" description="Basic and acidic residues" evidence="7">
    <location>
        <begin position="375"/>
        <end position="393"/>
    </location>
</feature>
<evidence type="ECO:0008006" key="10">
    <source>
        <dbReference type="Google" id="ProtNLM"/>
    </source>
</evidence>
<dbReference type="PANTHER" id="PTHR13011:SF0">
    <property type="entry name" value="GENERAL TRANSCRIPTION FACTOR IIF SUBUNIT 1"/>
    <property type="match status" value="1"/>
</dbReference>
<dbReference type="GO" id="GO:0005674">
    <property type="term" value="C:transcription factor TFIIF complex"/>
    <property type="evidence" value="ECO:0007669"/>
    <property type="project" value="TreeGrafter"/>
</dbReference>
<feature type="compositionally biased region" description="Gly residues" evidence="7">
    <location>
        <begin position="295"/>
        <end position="311"/>
    </location>
</feature>
<dbReference type="InterPro" id="IPR011039">
    <property type="entry name" value="TFIIF_interaction"/>
</dbReference>
<evidence type="ECO:0000256" key="5">
    <source>
        <dbReference type="ARBA" id="ARBA00023163"/>
    </source>
</evidence>
<feature type="compositionally biased region" description="Polar residues" evidence="7">
    <location>
        <begin position="453"/>
        <end position="502"/>
    </location>
</feature>
<dbReference type="GO" id="GO:0016251">
    <property type="term" value="F:RNA polymerase II general transcription initiation factor activity"/>
    <property type="evidence" value="ECO:0007669"/>
    <property type="project" value="TreeGrafter"/>
</dbReference>
<reference evidence="8 9" key="1">
    <citation type="journal article" date="2020" name="ISME J.">
        <title>Uncovering the hidden diversity of litter-decomposition mechanisms in mushroom-forming fungi.</title>
        <authorList>
            <person name="Floudas D."/>
            <person name="Bentzer J."/>
            <person name="Ahren D."/>
            <person name="Johansson T."/>
            <person name="Persson P."/>
            <person name="Tunlid A."/>
        </authorList>
    </citation>
    <scope>NUCLEOTIDE SEQUENCE [LARGE SCALE GENOMIC DNA]</scope>
    <source>
        <strain evidence="8 9">CBS 101986</strain>
    </source>
</reference>
<dbReference type="EMBL" id="JAACJJ010000028">
    <property type="protein sequence ID" value="KAF5320724.1"/>
    <property type="molecule type" value="Genomic_DNA"/>
</dbReference>
<dbReference type="PANTHER" id="PTHR13011">
    <property type="entry name" value="TFIIF-ALPHA"/>
    <property type="match status" value="1"/>
</dbReference>
<organism evidence="8 9">
    <name type="scientific">Psilocybe cf. subviscida</name>
    <dbReference type="NCBI Taxonomy" id="2480587"/>
    <lineage>
        <taxon>Eukaryota</taxon>
        <taxon>Fungi</taxon>
        <taxon>Dikarya</taxon>
        <taxon>Basidiomycota</taxon>
        <taxon>Agaricomycotina</taxon>
        <taxon>Agaricomycetes</taxon>
        <taxon>Agaricomycetidae</taxon>
        <taxon>Agaricales</taxon>
        <taxon>Agaricineae</taxon>
        <taxon>Strophariaceae</taxon>
        <taxon>Psilocybe</taxon>
    </lineage>
</organism>
<feature type="compositionally biased region" description="Low complexity" evidence="7">
    <location>
        <begin position="657"/>
        <end position="672"/>
    </location>
</feature>
<keyword evidence="3" id="KW-0805">Transcription regulation</keyword>
<evidence type="ECO:0000256" key="3">
    <source>
        <dbReference type="ARBA" id="ARBA00023015"/>
    </source>
</evidence>
<dbReference type="OrthoDB" id="76676at2759"/>
<accession>A0A8H5BCJ1</accession>
<comment type="caution">
    <text evidence="8">The sequence shown here is derived from an EMBL/GenBank/DDBJ whole genome shotgun (WGS) entry which is preliminary data.</text>
</comment>
<dbReference type="GO" id="GO:0001096">
    <property type="term" value="F:TFIIF-class transcription factor complex binding"/>
    <property type="evidence" value="ECO:0007669"/>
    <property type="project" value="TreeGrafter"/>
</dbReference>
<feature type="compositionally biased region" description="Basic and acidic residues" evidence="7">
    <location>
        <begin position="152"/>
        <end position="165"/>
    </location>
</feature>
<feature type="compositionally biased region" description="Polar residues" evidence="7">
    <location>
        <begin position="528"/>
        <end position="545"/>
    </location>
</feature>
<feature type="region of interest" description="Disordered" evidence="7">
    <location>
        <begin position="1"/>
        <end position="52"/>
    </location>
</feature>
<dbReference type="GO" id="GO:0006367">
    <property type="term" value="P:transcription initiation at RNA polymerase II promoter"/>
    <property type="evidence" value="ECO:0007669"/>
    <property type="project" value="InterPro"/>
</dbReference>
<sequence>MAPQQSMSLLFHPKKKGKQIMPPPPPKANGVSPTKKAKPKAEDEDEDLKLPDGPFQEFRLLSSALNGWRYDVMKFDSRKPVDIFRWQQPIKLNRKDMRRDEAATNAAPEAVGPMLGPDGKPVIGVDGKMVMVDAEGRPIHANSNNGAGAGSSKDKEKDKGKDKAAAKKRFQRKTRQVFFVPEEVRQLRREERYPWVMEDSSPAQNEVWQGQMEDATKSETHGFFMPAANDVFKFVPAHRWYKFQKRLKHDLPTDTANVESMYTMSQKRDPQQWLASRKGKAPSAATAAMFKGEGESAGAGGSGGQSLGPGGRRLKTVDSGMDHLFEDDEDGEGSRRRKRELGEEGDLDEQVYEEDFADDDEKMEVDENDEEAKETEERLKKEYKTANKQREAGVDESEEEDDSHPASKQSKAMQKLIQKREGGGGGYDSDDEEKNPYATSEEEEEEEPIILPTASSAIQEQQQKVESRSQTPKPNGTGTPRPSISTNVPTPGSRATSPNLSPNHGGHSLIAKRATSPKAPKPKVPNMSRGNSPLGGQSTVNSRATSPVAMDIDQKVKNLKRKAEDAPGSPVSPDGTPAPTKPKKRKPAPVSLEELEHMLIEWLKINTTKTTRECSTHFAKYIGSQRQEFTAIVRKIAVCSKDGFMVLKSDVLRAARAGSSAPSPAVVSAAPSPAAPSPGA</sequence>
<gene>
    <name evidence="8" type="ORF">D9619_000932</name>
</gene>
<evidence type="ECO:0000256" key="7">
    <source>
        <dbReference type="SAM" id="MobiDB-lite"/>
    </source>
</evidence>
<feature type="compositionally biased region" description="Basic and acidic residues" evidence="7">
    <location>
        <begin position="552"/>
        <end position="565"/>
    </location>
</feature>
<dbReference type="GO" id="GO:0032968">
    <property type="term" value="P:positive regulation of transcription elongation by RNA polymerase II"/>
    <property type="evidence" value="ECO:0007669"/>
    <property type="project" value="InterPro"/>
</dbReference>
<keyword evidence="4" id="KW-0238">DNA-binding</keyword>
<feature type="compositionally biased region" description="Acidic residues" evidence="7">
    <location>
        <begin position="343"/>
        <end position="374"/>
    </location>
</feature>
<comment type="subcellular location">
    <subcellularLocation>
        <location evidence="1">Nucleus</location>
    </subcellularLocation>
</comment>